<comment type="caution">
    <text evidence="2">The sequence shown here is derived from an EMBL/GenBank/DDBJ whole genome shotgun (WGS) entry which is preliminary data.</text>
</comment>
<dbReference type="Proteomes" id="UP001565474">
    <property type="component" value="Unassembled WGS sequence"/>
</dbReference>
<dbReference type="RefSeq" id="WP_244431268.1">
    <property type="nucleotide sequence ID" value="NZ_JBGBYD010000002.1"/>
</dbReference>
<evidence type="ECO:0008006" key="4">
    <source>
        <dbReference type="Google" id="ProtNLM"/>
    </source>
</evidence>
<keyword evidence="3" id="KW-1185">Reference proteome</keyword>
<name>A0ABV4GCM9_9BRAD</name>
<accession>A0ABV4GCM9</accession>
<proteinExistence type="predicted"/>
<feature type="region of interest" description="Disordered" evidence="1">
    <location>
        <begin position="202"/>
        <end position="248"/>
    </location>
</feature>
<evidence type="ECO:0000256" key="1">
    <source>
        <dbReference type="SAM" id="MobiDB-lite"/>
    </source>
</evidence>
<evidence type="ECO:0000313" key="2">
    <source>
        <dbReference type="EMBL" id="MEY9469682.1"/>
    </source>
</evidence>
<gene>
    <name evidence="2" type="ORF">ABH992_002081</name>
</gene>
<feature type="compositionally biased region" description="Polar residues" evidence="1">
    <location>
        <begin position="210"/>
        <end position="221"/>
    </location>
</feature>
<evidence type="ECO:0000313" key="3">
    <source>
        <dbReference type="Proteomes" id="UP001565474"/>
    </source>
</evidence>
<dbReference type="EMBL" id="JBGBZN010000002">
    <property type="protein sequence ID" value="MEY9469682.1"/>
    <property type="molecule type" value="Genomic_DNA"/>
</dbReference>
<reference evidence="2 3" key="1">
    <citation type="submission" date="2024-07" db="EMBL/GenBank/DDBJ databases">
        <title>Genomic Encyclopedia of Type Strains, Phase V (KMG-V): Genome sequencing to study the core and pangenomes of soil and plant-associated prokaryotes.</title>
        <authorList>
            <person name="Whitman W."/>
        </authorList>
    </citation>
    <scope>NUCLEOTIDE SEQUENCE [LARGE SCALE GENOMIC DNA]</scope>
    <source>
        <strain evidence="2 3">USDA 222</strain>
    </source>
</reference>
<protein>
    <recommendedName>
        <fullName evidence="4">HEAT repeat domain-containing protein</fullName>
    </recommendedName>
</protein>
<sequence length="248" mass="26704">MASFADLAGIVELVFATGEQAGSRLFCRPLCISYCVAQKDDTVTCQVSPVLLLQQKQGTRMGRGLTRRHAQPRWLAIVLIGSALIVSSAGACRAQCVEFSDRASQLELDTFVKSPSSLLERLRNDKEKLRYWLARYVATNPSVLPSVQTLISASASADRSSIGAALRLAEARCTSTKPDAARKIRDFVQRIGDLNVQAGYSGAGEDGSGVQAQSQIKTSPQPGRGGALLEGEWRTKLANPFKPVPLPN</sequence>
<organism evidence="2 3">
    <name type="scientific">Bradyrhizobium yuanmingense</name>
    <dbReference type="NCBI Taxonomy" id="108015"/>
    <lineage>
        <taxon>Bacteria</taxon>
        <taxon>Pseudomonadati</taxon>
        <taxon>Pseudomonadota</taxon>
        <taxon>Alphaproteobacteria</taxon>
        <taxon>Hyphomicrobiales</taxon>
        <taxon>Nitrobacteraceae</taxon>
        <taxon>Bradyrhizobium</taxon>
    </lineage>
</organism>